<organism evidence="1">
    <name type="scientific">Arundo donax</name>
    <name type="common">Giant reed</name>
    <name type="synonym">Donax arundinaceus</name>
    <dbReference type="NCBI Taxonomy" id="35708"/>
    <lineage>
        <taxon>Eukaryota</taxon>
        <taxon>Viridiplantae</taxon>
        <taxon>Streptophyta</taxon>
        <taxon>Embryophyta</taxon>
        <taxon>Tracheophyta</taxon>
        <taxon>Spermatophyta</taxon>
        <taxon>Magnoliopsida</taxon>
        <taxon>Liliopsida</taxon>
        <taxon>Poales</taxon>
        <taxon>Poaceae</taxon>
        <taxon>PACMAD clade</taxon>
        <taxon>Arundinoideae</taxon>
        <taxon>Arundineae</taxon>
        <taxon>Arundo</taxon>
    </lineage>
</organism>
<reference evidence="1" key="1">
    <citation type="submission" date="2014-09" db="EMBL/GenBank/DDBJ databases">
        <authorList>
            <person name="Magalhaes I.L.F."/>
            <person name="Oliveira U."/>
            <person name="Santos F.R."/>
            <person name="Vidigal T.H.D.A."/>
            <person name="Brescovit A.D."/>
            <person name="Santos A.J."/>
        </authorList>
    </citation>
    <scope>NUCLEOTIDE SEQUENCE</scope>
    <source>
        <tissue evidence="1">Shoot tissue taken approximately 20 cm above the soil surface</tissue>
    </source>
</reference>
<name>A0A0A8YNE5_ARUDO</name>
<dbReference type="AlphaFoldDB" id="A0A0A8YNE5"/>
<sequence>MLIATVHIVVGKAYFLVSS</sequence>
<proteinExistence type="predicted"/>
<accession>A0A0A8YNE5</accession>
<protein>
    <submittedName>
        <fullName evidence="1">Uncharacterized protein</fullName>
    </submittedName>
</protein>
<reference evidence="1" key="2">
    <citation type="journal article" date="2015" name="Data Brief">
        <title>Shoot transcriptome of the giant reed, Arundo donax.</title>
        <authorList>
            <person name="Barrero R.A."/>
            <person name="Guerrero F.D."/>
            <person name="Moolhuijzen P."/>
            <person name="Goolsby J.A."/>
            <person name="Tidwell J."/>
            <person name="Bellgard S.E."/>
            <person name="Bellgard M.I."/>
        </authorList>
    </citation>
    <scope>NUCLEOTIDE SEQUENCE</scope>
    <source>
        <tissue evidence="1">Shoot tissue taken approximately 20 cm above the soil surface</tissue>
    </source>
</reference>
<dbReference type="EMBL" id="GBRH01270672">
    <property type="protein sequence ID" value="JAD27223.1"/>
    <property type="molecule type" value="Transcribed_RNA"/>
</dbReference>
<evidence type="ECO:0000313" key="1">
    <source>
        <dbReference type="EMBL" id="JAD27223.1"/>
    </source>
</evidence>